<gene>
    <name evidence="1" type="ORF">PAECIP111802_02270</name>
</gene>
<organism evidence="1 2">
    <name type="scientific">Paenibacillus allorhizosphaerae</name>
    <dbReference type="NCBI Taxonomy" id="2849866"/>
    <lineage>
        <taxon>Bacteria</taxon>
        <taxon>Bacillati</taxon>
        <taxon>Bacillota</taxon>
        <taxon>Bacilli</taxon>
        <taxon>Bacillales</taxon>
        <taxon>Paenibacillaceae</taxon>
        <taxon>Paenibacillus</taxon>
    </lineage>
</organism>
<protein>
    <submittedName>
        <fullName evidence="1">Uncharacterized protein</fullName>
    </submittedName>
</protein>
<evidence type="ECO:0000313" key="1">
    <source>
        <dbReference type="EMBL" id="CAG7636605.1"/>
    </source>
</evidence>
<keyword evidence="2" id="KW-1185">Reference proteome</keyword>
<dbReference type="EMBL" id="CAJVCE010000005">
    <property type="protein sequence ID" value="CAG7636605.1"/>
    <property type="molecule type" value="Genomic_DNA"/>
</dbReference>
<sequence length="37" mass="4217">MKAIVNGCIEHYGEDIDLKRDHMPGGSSARFILTERR</sequence>
<comment type="caution">
    <text evidence="1">The sequence shown here is derived from an EMBL/GenBank/DDBJ whole genome shotgun (WGS) entry which is preliminary data.</text>
</comment>
<name>A0ABM8VFZ8_9BACL</name>
<accession>A0ABM8VFZ8</accession>
<evidence type="ECO:0000313" key="2">
    <source>
        <dbReference type="Proteomes" id="UP000730618"/>
    </source>
</evidence>
<dbReference type="Proteomes" id="UP000730618">
    <property type="component" value="Unassembled WGS sequence"/>
</dbReference>
<reference evidence="1 2" key="1">
    <citation type="submission" date="2021-06" db="EMBL/GenBank/DDBJ databases">
        <authorList>
            <person name="Criscuolo A."/>
        </authorList>
    </citation>
    <scope>NUCLEOTIDE SEQUENCE [LARGE SCALE GENOMIC DNA]</scope>
    <source>
        <strain evidence="2">CIP 111802</strain>
    </source>
</reference>
<proteinExistence type="predicted"/>